<dbReference type="Proteomes" id="UP000308600">
    <property type="component" value="Unassembled WGS sequence"/>
</dbReference>
<proteinExistence type="predicted"/>
<gene>
    <name evidence="1" type="ORF">BDN72DRAFT_66369</name>
</gene>
<reference evidence="1 2" key="1">
    <citation type="journal article" date="2019" name="Nat. Ecol. Evol.">
        <title>Megaphylogeny resolves global patterns of mushroom evolution.</title>
        <authorList>
            <person name="Varga T."/>
            <person name="Krizsan K."/>
            <person name="Foldi C."/>
            <person name="Dima B."/>
            <person name="Sanchez-Garcia M."/>
            <person name="Sanchez-Ramirez S."/>
            <person name="Szollosi G.J."/>
            <person name="Szarkandi J.G."/>
            <person name="Papp V."/>
            <person name="Albert L."/>
            <person name="Andreopoulos W."/>
            <person name="Angelini C."/>
            <person name="Antonin V."/>
            <person name="Barry K.W."/>
            <person name="Bougher N.L."/>
            <person name="Buchanan P."/>
            <person name="Buyck B."/>
            <person name="Bense V."/>
            <person name="Catcheside P."/>
            <person name="Chovatia M."/>
            <person name="Cooper J."/>
            <person name="Damon W."/>
            <person name="Desjardin D."/>
            <person name="Finy P."/>
            <person name="Geml J."/>
            <person name="Haridas S."/>
            <person name="Hughes K."/>
            <person name="Justo A."/>
            <person name="Karasinski D."/>
            <person name="Kautmanova I."/>
            <person name="Kiss B."/>
            <person name="Kocsube S."/>
            <person name="Kotiranta H."/>
            <person name="LaButti K.M."/>
            <person name="Lechner B.E."/>
            <person name="Liimatainen K."/>
            <person name="Lipzen A."/>
            <person name="Lukacs Z."/>
            <person name="Mihaltcheva S."/>
            <person name="Morgado L.N."/>
            <person name="Niskanen T."/>
            <person name="Noordeloos M.E."/>
            <person name="Ohm R.A."/>
            <person name="Ortiz-Santana B."/>
            <person name="Ovrebo C."/>
            <person name="Racz N."/>
            <person name="Riley R."/>
            <person name="Savchenko A."/>
            <person name="Shiryaev A."/>
            <person name="Soop K."/>
            <person name="Spirin V."/>
            <person name="Szebenyi C."/>
            <person name="Tomsovsky M."/>
            <person name="Tulloss R.E."/>
            <person name="Uehling J."/>
            <person name="Grigoriev I.V."/>
            <person name="Vagvolgyi C."/>
            <person name="Papp T."/>
            <person name="Martin F.M."/>
            <person name="Miettinen O."/>
            <person name="Hibbett D.S."/>
            <person name="Nagy L.G."/>
        </authorList>
    </citation>
    <scope>NUCLEOTIDE SEQUENCE [LARGE SCALE GENOMIC DNA]</scope>
    <source>
        <strain evidence="1 2">NL-1719</strain>
    </source>
</reference>
<accession>A0ACD3ARW0</accession>
<protein>
    <submittedName>
        <fullName evidence="1">Uncharacterized protein</fullName>
    </submittedName>
</protein>
<sequence length="92" mass="10048">MYDALNGVSVSTANGSAVKRYPLRPTYLLLTSYSIITEIMTIIFIYCTVFSAGSLASLFPPSDFSWVSMYSPVVDSIQGEPTGLRKRSASHT</sequence>
<organism evidence="1 2">
    <name type="scientific">Pluteus cervinus</name>
    <dbReference type="NCBI Taxonomy" id="181527"/>
    <lineage>
        <taxon>Eukaryota</taxon>
        <taxon>Fungi</taxon>
        <taxon>Dikarya</taxon>
        <taxon>Basidiomycota</taxon>
        <taxon>Agaricomycotina</taxon>
        <taxon>Agaricomycetes</taxon>
        <taxon>Agaricomycetidae</taxon>
        <taxon>Agaricales</taxon>
        <taxon>Pluteineae</taxon>
        <taxon>Pluteaceae</taxon>
        <taxon>Pluteus</taxon>
    </lineage>
</organism>
<name>A0ACD3ARW0_9AGAR</name>
<keyword evidence="2" id="KW-1185">Reference proteome</keyword>
<dbReference type="EMBL" id="ML208362">
    <property type="protein sequence ID" value="TFK67984.1"/>
    <property type="molecule type" value="Genomic_DNA"/>
</dbReference>
<evidence type="ECO:0000313" key="1">
    <source>
        <dbReference type="EMBL" id="TFK67984.1"/>
    </source>
</evidence>
<evidence type="ECO:0000313" key="2">
    <source>
        <dbReference type="Proteomes" id="UP000308600"/>
    </source>
</evidence>